<dbReference type="GO" id="GO:0009279">
    <property type="term" value="C:cell outer membrane"/>
    <property type="evidence" value="ECO:0007669"/>
    <property type="project" value="UniProtKB-SubCell"/>
</dbReference>
<dbReference type="NCBIfam" id="TIGR04057">
    <property type="entry name" value="SusC_RagA_signa"/>
    <property type="match status" value="1"/>
</dbReference>
<dbReference type="InterPro" id="IPR000531">
    <property type="entry name" value="Beta-barrel_TonB"/>
</dbReference>
<evidence type="ECO:0000259" key="11">
    <source>
        <dbReference type="Pfam" id="PF00593"/>
    </source>
</evidence>
<gene>
    <name evidence="13" type="ORF">GCM10011511_18530</name>
</gene>
<keyword evidence="2 8" id="KW-0813">Transport</keyword>
<evidence type="ECO:0000256" key="2">
    <source>
        <dbReference type="ARBA" id="ARBA00022448"/>
    </source>
</evidence>
<name>A0A8J2UC86_9BACT</name>
<evidence type="ECO:0000256" key="6">
    <source>
        <dbReference type="ARBA" id="ARBA00023136"/>
    </source>
</evidence>
<accession>A0A8J2UC86</accession>
<keyword evidence="3 8" id="KW-1134">Transmembrane beta strand</keyword>
<dbReference type="Gene3D" id="2.40.170.20">
    <property type="entry name" value="TonB-dependent receptor, beta-barrel domain"/>
    <property type="match status" value="1"/>
</dbReference>
<dbReference type="InterPro" id="IPR023996">
    <property type="entry name" value="TonB-dep_OMP_SusC/RagA"/>
</dbReference>
<evidence type="ECO:0000256" key="5">
    <source>
        <dbReference type="ARBA" id="ARBA00023077"/>
    </source>
</evidence>
<dbReference type="EMBL" id="BMJC01000002">
    <property type="protein sequence ID" value="GGA95456.1"/>
    <property type="molecule type" value="Genomic_DNA"/>
</dbReference>
<dbReference type="Pfam" id="PF07715">
    <property type="entry name" value="Plug"/>
    <property type="match status" value="1"/>
</dbReference>
<dbReference type="InterPro" id="IPR036942">
    <property type="entry name" value="Beta-barrel_TonB_sf"/>
</dbReference>
<feature type="signal peptide" evidence="10">
    <location>
        <begin position="1"/>
        <end position="22"/>
    </location>
</feature>
<evidence type="ECO:0000256" key="8">
    <source>
        <dbReference type="PROSITE-ProRule" id="PRU01360"/>
    </source>
</evidence>
<keyword evidence="7 8" id="KW-0998">Cell outer membrane</keyword>
<dbReference type="InterPro" id="IPR023997">
    <property type="entry name" value="TonB-dep_OMP_SusC/RagA_CS"/>
</dbReference>
<dbReference type="SUPFAM" id="SSF56935">
    <property type="entry name" value="Porins"/>
    <property type="match status" value="1"/>
</dbReference>
<dbReference type="AlphaFoldDB" id="A0A8J2UC86"/>
<dbReference type="NCBIfam" id="TIGR04056">
    <property type="entry name" value="OMP_RagA_SusC"/>
    <property type="match status" value="1"/>
</dbReference>
<dbReference type="Gene3D" id="2.170.130.10">
    <property type="entry name" value="TonB-dependent receptor, plug domain"/>
    <property type="match status" value="1"/>
</dbReference>
<dbReference type="PROSITE" id="PS52016">
    <property type="entry name" value="TONB_DEPENDENT_REC_3"/>
    <property type="match status" value="1"/>
</dbReference>
<evidence type="ECO:0000313" key="13">
    <source>
        <dbReference type="EMBL" id="GGA95456.1"/>
    </source>
</evidence>
<comment type="caution">
    <text evidence="13">The sequence shown here is derived from an EMBL/GenBank/DDBJ whole genome shotgun (WGS) entry which is preliminary data.</text>
</comment>
<dbReference type="Pfam" id="PF13715">
    <property type="entry name" value="CarbopepD_reg_2"/>
    <property type="match status" value="1"/>
</dbReference>
<proteinExistence type="inferred from homology"/>
<feature type="domain" description="TonB-dependent receptor-like beta-barrel" evidence="11">
    <location>
        <begin position="453"/>
        <end position="829"/>
    </location>
</feature>
<evidence type="ECO:0000256" key="10">
    <source>
        <dbReference type="SAM" id="SignalP"/>
    </source>
</evidence>
<dbReference type="Proteomes" id="UP000607559">
    <property type="component" value="Unassembled WGS sequence"/>
</dbReference>
<evidence type="ECO:0000256" key="9">
    <source>
        <dbReference type="RuleBase" id="RU003357"/>
    </source>
</evidence>
<evidence type="ECO:0000313" key="14">
    <source>
        <dbReference type="Proteomes" id="UP000607559"/>
    </source>
</evidence>
<dbReference type="Gene3D" id="2.60.40.1120">
    <property type="entry name" value="Carboxypeptidase-like, regulatory domain"/>
    <property type="match status" value="1"/>
</dbReference>
<evidence type="ECO:0000256" key="1">
    <source>
        <dbReference type="ARBA" id="ARBA00004571"/>
    </source>
</evidence>
<organism evidence="13 14">
    <name type="scientific">Puia dinghuensis</name>
    <dbReference type="NCBI Taxonomy" id="1792502"/>
    <lineage>
        <taxon>Bacteria</taxon>
        <taxon>Pseudomonadati</taxon>
        <taxon>Bacteroidota</taxon>
        <taxon>Chitinophagia</taxon>
        <taxon>Chitinophagales</taxon>
        <taxon>Chitinophagaceae</taxon>
        <taxon>Puia</taxon>
    </lineage>
</organism>
<reference evidence="13" key="1">
    <citation type="journal article" date="2014" name="Int. J. Syst. Evol. Microbiol.">
        <title>Complete genome sequence of Corynebacterium casei LMG S-19264T (=DSM 44701T), isolated from a smear-ripened cheese.</title>
        <authorList>
            <consortium name="US DOE Joint Genome Institute (JGI-PGF)"/>
            <person name="Walter F."/>
            <person name="Albersmeier A."/>
            <person name="Kalinowski J."/>
            <person name="Ruckert C."/>
        </authorList>
    </citation>
    <scope>NUCLEOTIDE SEQUENCE</scope>
    <source>
        <strain evidence="13">CGMCC 1.15448</strain>
    </source>
</reference>
<feature type="chain" id="PRO_5035178388" evidence="10">
    <location>
        <begin position="23"/>
        <end position="1040"/>
    </location>
</feature>
<keyword evidence="14" id="KW-1185">Reference proteome</keyword>
<keyword evidence="6 8" id="KW-0472">Membrane</keyword>
<keyword evidence="5 9" id="KW-0798">TonB box</keyword>
<evidence type="ECO:0000259" key="12">
    <source>
        <dbReference type="Pfam" id="PF07715"/>
    </source>
</evidence>
<evidence type="ECO:0000256" key="7">
    <source>
        <dbReference type="ARBA" id="ARBA00023237"/>
    </source>
</evidence>
<dbReference type="InterPro" id="IPR012910">
    <property type="entry name" value="Plug_dom"/>
</dbReference>
<keyword evidence="4 8" id="KW-0812">Transmembrane</keyword>
<dbReference type="InterPro" id="IPR037066">
    <property type="entry name" value="Plug_dom_sf"/>
</dbReference>
<dbReference type="Pfam" id="PF00593">
    <property type="entry name" value="TonB_dep_Rec_b-barrel"/>
    <property type="match status" value="1"/>
</dbReference>
<dbReference type="RefSeq" id="WP_188930861.1">
    <property type="nucleotide sequence ID" value="NZ_BMJC01000002.1"/>
</dbReference>
<keyword evidence="10" id="KW-0732">Signal</keyword>
<comment type="subcellular location">
    <subcellularLocation>
        <location evidence="1 8">Cell outer membrane</location>
        <topology evidence="1 8">Multi-pass membrane protein</topology>
    </subcellularLocation>
</comment>
<dbReference type="InterPro" id="IPR039426">
    <property type="entry name" value="TonB-dep_rcpt-like"/>
</dbReference>
<evidence type="ECO:0000256" key="4">
    <source>
        <dbReference type="ARBA" id="ARBA00022692"/>
    </source>
</evidence>
<dbReference type="InterPro" id="IPR008969">
    <property type="entry name" value="CarboxyPept-like_regulatory"/>
</dbReference>
<reference evidence="13" key="2">
    <citation type="submission" date="2020-09" db="EMBL/GenBank/DDBJ databases">
        <authorList>
            <person name="Sun Q."/>
            <person name="Zhou Y."/>
        </authorList>
    </citation>
    <scope>NUCLEOTIDE SEQUENCE</scope>
    <source>
        <strain evidence="13">CGMCC 1.15448</strain>
    </source>
</reference>
<sequence>MKSSKYASLLCIALLYSFLLSAQEIAVSVRGTVLSANGEPLAGVSIMVKGTSRGATTGADGSFSISAPANSTLVISFTGYASKEIKVGAGAQQQFHLQLDEKKNDLDQVIVVGYGTRRKSEVTGAIASVSEKAIQDVPSANLSQAMQGQAAGIDIEKSKGNSHPGQSPTILIRGTRSVKAGNGPLFIVDGIPFEGSIDDINQDDVASIEVLKDASSTAIYGSRGANGVILVTTKRGRANSKARVTYSGYAGFTKWLGEYPMMNGPQYLQLKKWATYLGNPGVYTSVDDPNLINGSLIALAPEERQGIAMGRSTDWQKLVYKTGISTDHQLGVLGGTDNTQYAMGAGYYDEKGVYPGQEFTRYTLKLSVDQKLGNYIKVGLSSLNTYSITRGESVNPMGQALRASPLVSPYDSTGKLINNFLPGSANQVWNPLADFLPGNSVENRNRLGTFSTVYVELSPMKDLKYRFNGGAEVRSDVYGNFYGRYSTYNLGVQSTAENATTQTTSYTLENLLIYDKTIARLHKVNFTGLYSFQKYSSQNQQFNYTSVLSDQAQYLNPALGSNFQATNNTDNSNTQNGAQTWVLISYMGRLNYTFNDKYLLTFTMRSDGSSRLAPGNKYHVFPSAAVAWNVIKERWLQSHSWLTNLRLRASYGEVGNPAIGAYQTLGSLATQTYNYGSTNTTGLYPYSSPNPNLNWEYTATANVGVDFGFFQNRLSGGIDLYHSYTRDMIMPVTLPASSGIPAQILTNIGKSENKGIEVHVAADIIQPHTNHGVSWSADVNFYLDRGEITQLLPSITTTLDGKPADIANKWFVGRPIGSFYDYVRTGIWQATSQDSAAAKALGQTITGPKSVIGQAKILDRNHNGQIDAGDEAIVGTPQPSWEAGMTQRIAYRGFDLTVVAFARVGGTIESALFGAGFAATMQGNYNNVNVPYWTPKNPTNRWSSPNSAQTNPPYHSTFAYFDGSFLKIRSMTLGYTLPVTMVKTIGMRSVRFYATAKDPFILFSPYRNTYHGIDPELTGTTDNLNTPATWSMLFGVNVGF</sequence>
<protein>
    <submittedName>
        <fullName evidence="13">SusC/RagA family TonB-linked outer membrane protein</fullName>
    </submittedName>
</protein>
<evidence type="ECO:0000256" key="3">
    <source>
        <dbReference type="ARBA" id="ARBA00022452"/>
    </source>
</evidence>
<comment type="similarity">
    <text evidence="8 9">Belongs to the TonB-dependent receptor family.</text>
</comment>
<dbReference type="SUPFAM" id="SSF49464">
    <property type="entry name" value="Carboxypeptidase regulatory domain-like"/>
    <property type="match status" value="1"/>
</dbReference>
<feature type="domain" description="TonB-dependent receptor plug" evidence="12">
    <location>
        <begin position="119"/>
        <end position="228"/>
    </location>
</feature>